<reference evidence="2" key="1">
    <citation type="journal article" date="2019" name="Int. J. Syst. Evol. Microbiol.">
        <title>The Global Catalogue of Microorganisms (GCM) 10K type strain sequencing project: providing services to taxonomists for standard genome sequencing and annotation.</title>
        <authorList>
            <consortium name="The Broad Institute Genomics Platform"/>
            <consortium name="The Broad Institute Genome Sequencing Center for Infectious Disease"/>
            <person name="Wu L."/>
            <person name="Ma J."/>
        </authorList>
    </citation>
    <scope>NUCLEOTIDE SEQUENCE [LARGE SCALE GENOMIC DNA]</scope>
    <source>
        <strain evidence="2">KCTC 42248</strain>
    </source>
</reference>
<comment type="caution">
    <text evidence="1">The sequence shown here is derived from an EMBL/GenBank/DDBJ whole genome shotgun (WGS) entry which is preliminary data.</text>
</comment>
<name>A0ABW5NPW5_9SPHI</name>
<protein>
    <submittedName>
        <fullName evidence="1">Uncharacterized protein</fullName>
    </submittedName>
</protein>
<gene>
    <name evidence="1" type="ORF">ACFSQ3_13020</name>
</gene>
<evidence type="ECO:0000313" key="2">
    <source>
        <dbReference type="Proteomes" id="UP001597393"/>
    </source>
</evidence>
<dbReference type="Proteomes" id="UP001597393">
    <property type="component" value="Unassembled WGS sequence"/>
</dbReference>
<evidence type="ECO:0000313" key="1">
    <source>
        <dbReference type="EMBL" id="MFD2599872.1"/>
    </source>
</evidence>
<proteinExistence type="predicted"/>
<accession>A0ABW5NPW5</accession>
<dbReference type="EMBL" id="JBHUMA010000006">
    <property type="protein sequence ID" value="MFD2599872.1"/>
    <property type="molecule type" value="Genomic_DNA"/>
</dbReference>
<dbReference type="RefSeq" id="WP_380869996.1">
    <property type="nucleotide sequence ID" value="NZ_JBHUMA010000006.1"/>
</dbReference>
<keyword evidence="2" id="KW-1185">Reference proteome</keyword>
<organism evidence="1 2">
    <name type="scientific">Sphingobacterium corticis</name>
    <dbReference type="NCBI Taxonomy" id="1812823"/>
    <lineage>
        <taxon>Bacteria</taxon>
        <taxon>Pseudomonadati</taxon>
        <taxon>Bacteroidota</taxon>
        <taxon>Sphingobacteriia</taxon>
        <taxon>Sphingobacteriales</taxon>
        <taxon>Sphingobacteriaceae</taxon>
        <taxon>Sphingobacterium</taxon>
    </lineage>
</organism>
<sequence>MENNLEIFNVDVSGVTLLDLNKKYIANLAEQARVALMDGQIDEMKLFVTAKKGKELFEQLEKTVRPFAESSARIGSNQIYSAFGCDITESMNGVRYDFTNCDDSEWNEMNAEMTILKKRMSDREKFLKTLTKPMADPESGEIINPPIKSGKLGLNVRIG</sequence>